<keyword evidence="2" id="KW-1185">Reference proteome</keyword>
<organism evidence="1 2">
    <name type="scientific">Wenjunlia tyrosinilytica</name>
    <dbReference type="NCBI Taxonomy" id="1544741"/>
    <lineage>
        <taxon>Bacteria</taxon>
        <taxon>Bacillati</taxon>
        <taxon>Actinomycetota</taxon>
        <taxon>Actinomycetes</taxon>
        <taxon>Kitasatosporales</taxon>
        <taxon>Streptomycetaceae</taxon>
        <taxon>Wenjunlia</taxon>
    </lineage>
</organism>
<evidence type="ECO:0000313" key="2">
    <source>
        <dbReference type="Proteomes" id="UP000641932"/>
    </source>
</evidence>
<proteinExistence type="predicted"/>
<comment type="caution">
    <text evidence="1">The sequence shown here is derived from an EMBL/GenBank/DDBJ whole genome shotgun (WGS) entry which is preliminary data.</text>
</comment>
<protein>
    <submittedName>
        <fullName evidence="1">Uncharacterized protein</fullName>
    </submittedName>
</protein>
<sequence length="53" mass="5533">MLTSAPGSVRDLVRLQSAEARGIVGDGWDSAVLIIGEPINNAALHGRAEMTLC</sequence>
<gene>
    <name evidence="1" type="ORF">GCM10012280_45780</name>
</gene>
<dbReference type="EMBL" id="BMMS01000020">
    <property type="protein sequence ID" value="GGO93379.1"/>
    <property type="molecule type" value="Genomic_DNA"/>
</dbReference>
<evidence type="ECO:0000313" key="1">
    <source>
        <dbReference type="EMBL" id="GGO93379.1"/>
    </source>
</evidence>
<dbReference type="Proteomes" id="UP000641932">
    <property type="component" value="Unassembled WGS sequence"/>
</dbReference>
<name>A0A918E036_9ACTN</name>
<reference evidence="1" key="2">
    <citation type="submission" date="2020-09" db="EMBL/GenBank/DDBJ databases">
        <authorList>
            <person name="Sun Q."/>
            <person name="Zhou Y."/>
        </authorList>
    </citation>
    <scope>NUCLEOTIDE SEQUENCE</scope>
    <source>
        <strain evidence="1">CGMCC 4.7201</strain>
    </source>
</reference>
<dbReference type="AlphaFoldDB" id="A0A918E036"/>
<reference evidence="1" key="1">
    <citation type="journal article" date="2014" name="Int. J. Syst. Evol. Microbiol.">
        <title>Complete genome sequence of Corynebacterium casei LMG S-19264T (=DSM 44701T), isolated from a smear-ripened cheese.</title>
        <authorList>
            <consortium name="US DOE Joint Genome Institute (JGI-PGF)"/>
            <person name="Walter F."/>
            <person name="Albersmeier A."/>
            <person name="Kalinowski J."/>
            <person name="Ruckert C."/>
        </authorList>
    </citation>
    <scope>NUCLEOTIDE SEQUENCE</scope>
    <source>
        <strain evidence="1">CGMCC 4.7201</strain>
    </source>
</reference>
<accession>A0A918E036</accession>